<dbReference type="CDD" id="cd00144">
    <property type="entry name" value="MPP_PPP_family"/>
    <property type="match status" value="1"/>
</dbReference>
<dbReference type="InterPro" id="IPR004843">
    <property type="entry name" value="Calcineurin-like_PHP"/>
</dbReference>
<dbReference type="EMBL" id="LAZR01000467">
    <property type="protein sequence ID" value="KKN67699.1"/>
    <property type="molecule type" value="Genomic_DNA"/>
</dbReference>
<feature type="domain" description="Calcineurin-like phosphoesterase" evidence="1">
    <location>
        <begin position="4"/>
        <end position="174"/>
    </location>
</feature>
<proteinExistence type="predicted"/>
<dbReference type="PRINTS" id="PR00114">
    <property type="entry name" value="STPHPHTASE"/>
</dbReference>
<reference evidence="2" key="1">
    <citation type="journal article" date="2015" name="Nature">
        <title>Complex archaea that bridge the gap between prokaryotes and eukaryotes.</title>
        <authorList>
            <person name="Spang A."/>
            <person name="Saw J.H."/>
            <person name="Jorgensen S.L."/>
            <person name="Zaremba-Niedzwiedzka K."/>
            <person name="Martijn J."/>
            <person name="Lind A.E."/>
            <person name="van Eijk R."/>
            <person name="Schleper C."/>
            <person name="Guy L."/>
            <person name="Ettema T.J."/>
        </authorList>
    </citation>
    <scope>NUCLEOTIDE SEQUENCE</scope>
</reference>
<dbReference type="Pfam" id="PF00149">
    <property type="entry name" value="Metallophos"/>
    <property type="match status" value="1"/>
</dbReference>
<dbReference type="AlphaFoldDB" id="A0A0F9SKX6"/>
<dbReference type="InterPro" id="IPR006186">
    <property type="entry name" value="Ser/Thr-sp_prot-phosphatase"/>
</dbReference>
<gene>
    <name evidence="2" type="ORF">LCGC14_0458430</name>
</gene>
<dbReference type="InterPro" id="IPR050126">
    <property type="entry name" value="Ap4A_hydrolase"/>
</dbReference>
<name>A0A0F9SKX6_9ZZZZ</name>
<accession>A0A0F9SKX6</accession>
<dbReference type="GO" id="GO:0110154">
    <property type="term" value="P:RNA decapping"/>
    <property type="evidence" value="ECO:0007669"/>
    <property type="project" value="TreeGrafter"/>
</dbReference>
<evidence type="ECO:0000259" key="1">
    <source>
        <dbReference type="Pfam" id="PF00149"/>
    </source>
</evidence>
<sequence>MNNIIAIGDIHGEFDLLKSLITKLKDNYNLKDYKIIFLGDYIDRGKDSFKVVDYLIESNKEYDCIFLKGNHEDMLFNYLNDMSHRDKDLFLYNGGIMTIDSYKDAGHDFRWEKMPKEHGKFFESLELIHETKDYFFVHAGIDPYFKDDPYAHLWIREPFISSKINFGKRVVFGHTIHEDPVVQDNKIGIDTGAFYYGKLTSVVLPEVKFIQVIKGDK</sequence>
<dbReference type="PANTHER" id="PTHR42850:SF4">
    <property type="entry name" value="ZINC-DEPENDENT ENDOPOLYPHOSPHATASE"/>
    <property type="match status" value="1"/>
</dbReference>
<dbReference type="SUPFAM" id="SSF56300">
    <property type="entry name" value="Metallo-dependent phosphatases"/>
    <property type="match status" value="1"/>
</dbReference>
<comment type="caution">
    <text evidence="2">The sequence shown here is derived from an EMBL/GenBank/DDBJ whole genome shotgun (WGS) entry which is preliminary data.</text>
</comment>
<evidence type="ECO:0000313" key="2">
    <source>
        <dbReference type="EMBL" id="KKN67699.1"/>
    </source>
</evidence>
<protein>
    <recommendedName>
        <fullName evidence="1">Calcineurin-like phosphoesterase domain-containing protein</fullName>
    </recommendedName>
</protein>
<dbReference type="GO" id="GO:0008803">
    <property type="term" value="F:bis(5'-nucleosyl)-tetraphosphatase (symmetrical) activity"/>
    <property type="evidence" value="ECO:0007669"/>
    <property type="project" value="TreeGrafter"/>
</dbReference>
<dbReference type="GO" id="GO:0016791">
    <property type="term" value="F:phosphatase activity"/>
    <property type="evidence" value="ECO:0007669"/>
    <property type="project" value="TreeGrafter"/>
</dbReference>
<dbReference type="PANTHER" id="PTHR42850">
    <property type="entry name" value="METALLOPHOSPHOESTERASE"/>
    <property type="match status" value="1"/>
</dbReference>
<organism evidence="2">
    <name type="scientific">marine sediment metagenome</name>
    <dbReference type="NCBI Taxonomy" id="412755"/>
    <lineage>
        <taxon>unclassified sequences</taxon>
        <taxon>metagenomes</taxon>
        <taxon>ecological metagenomes</taxon>
    </lineage>
</organism>
<dbReference type="InterPro" id="IPR029052">
    <property type="entry name" value="Metallo-depent_PP-like"/>
</dbReference>
<dbReference type="Gene3D" id="3.60.21.10">
    <property type="match status" value="1"/>
</dbReference>
<dbReference type="GO" id="GO:0005737">
    <property type="term" value="C:cytoplasm"/>
    <property type="evidence" value="ECO:0007669"/>
    <property type="project" value="TreeGrafter"/>
</dbReference>